<reference evidence="3" key="1">
    <citation type="journal article" date="2020" name="mSystems">
        <title>Genome- and Community-Level Interaction Insights into Carbon Utilization and Element Cycling Functions of Hydrothermarchaeota in Hydrothermal Sediment.</title>
        <authorList>
            <person name="Zhou Z."/>
            <person name="Liu Y."/>
            <person name="Xu W."/>
            <person name="Pan J."/>
            <person name="Luo Z.H."/>
            <person name="Li M."/>
        </authorList>
    </citation>
    <scope>NUCLEOTIDE SEQUENCE [LARGE SCALE GENOMIC DNA]</scope>
    <source>
        <strain evidence="3">SpSt-413</strain>
    </source>
</reference>
<evidence type="ECO:0000256" key="1">
    <source>
        <dbReference type="SAM" id="Phobius"/>
    </source>
</evidence>
<protein>
    <submittedName>
        <fullName evidence="3">Phosphatidylglycerophosphatase A</fullName>
    </submittedName>
</protein>
<keyword evidence="1" id="KW-0812">Transmembrane</keyword>
<dbReference type="Pfam" id="PF04608">
    <property type="entry name" value="PgpA"/>
    <property type="match status" value="1"/>
</dbReference>
<sequence length="154" mass="16566">MQLIDRMATAFASLGLLGRLPAPGTWGSLAAVLVAPWVFAPAPPLVRFTILALVFLGGSLACDMVERRLQRKDPGLCIIDEVLGQWITVAFLACPTPAQYIYAFALFRLFDMLKPPPVRASENWLPGGLGIMLDDALAGLYSALALGVLIWLGV</sequence>
<keyword evidence="1" id="KW-0472">Membrane</keyword>
<dbReference type="GO" id="GO:0008962">
    <property type="term" value="F:phosphatidylglycerophosphatase activity"/>
    <property type="evidence" value="ECO:0007669"/>
    <property type="project" value="InterPro"/>
</dbReference>
<dbReference type="InterPro" id="IPR007686">
    <property type="entry name" value="YutG/PgpA"/>
</dbReference>
<feature type="transmembrane region" description="Helical" evidence="1">
    <location>
        <begin position="130"/>
        <end position="152"/>
    </location>
</feature>
<dbReference type="InterPro" id="IPR036681">
    <property type="entry name" value="PgpA-like_sf"/>
</dbReference>
<feature type="transmembrane region" description="Helical" evidence="1">
    <location>
        <begin position="46"/>
        <end position="65"/>
    </location>
</feature>
<keyword evidence="1" id="KW-1133">Transmembrane helix</keyword>
<dbReference type="AlphaFoldDB" id="A0A7C3WHK0"/>
<dbReference type="PIRSF" id="PIRSF006162">
    <property type="entry name" value="PgpA"/>
    <property type="match status" value="1"/>
</dbReference>
<evidence type="ECO:0000259" key="2">
    <source>
        <dbReference type="Pfam" id="PF04608"/>
    </source>
</evidence>
<dbReference type="UniPathway" id="UPA00084">
    <property type="reaction ID" value="UER00504"/>
</dbReference>
<feature type="transmembrane region" description="Helical" evidence="1">
    <location>
        <begin position="86"/>
        <end position="110"/>
    </location>
</feature>
<evidence type="ECO:0000313" key="3">
    <source>
        <dbReference type="EMBL" id="HGG91723.1"/>
    </source>
</evidence>
<dbReference type="InterPro" id="IPR026037">
    <property type="entry name" value="PgpA"/>
</dbReference>
<dbReference type="SUPFAM" id="SSF101307">
    <property type="entry name" value="YutG-like"/>
    <property type="match status" value="1"/>
</dbReference>
<dbReference type="PANTHER" id="PTHR36305">
    <property type="entry name" value="PHOSPHATIDYLGLYCEROPHOSPHATASE A"/>
    <property type="match status" value="1"/>
</dbReference>
<dbReference type="GO" id="GO:0006655">
    <property type="term" value="P:phosphatidylglycerol biosynthetic process"/>
    <property type="evidence" value="ECO:0007669"/>
    <property type="project" value="UniProtKB-UniPathway"/>
</dbReference>
<dbReference type="PANTHER" id="PTHR36305:SF1">
    <property type="entry name" value="PHOSPHATIDYLGLYCEROPHOSPHATASE A"/>
    <property type="match status" value="1"/>
</dbReference>
<organism evidence="3">
    <name type="scientific">Fundidesulfovibrio putealis</name>
    <dbReference type="NCBI Taxonomy" id="270496"/>
    <lineage>
        <taxon>Bacteria</taxon>
        <taxon>Pseudomonadati</taxon>
        <taxon>Thermodesulfobacteriota</taxon>
        <taxon>Desulfovibrionia</taxon>
        <taxon>Desulfovibrionales</taxon>
        <taxon>Desulfovibrionaceae</taxon>
        <taxon>Fundidesulfovibrio</taxon>
    </lineage>
</organism>
<dbReference type="EMBL" id="DSRP01000142">
    <property type="protein sequence ID" value="HGG91723.1"/>
    <property type="molecule type" value="Genomic_DNA"/>
</dbReference>
<comment type="caution">
    <text evidence="3">The sequence shown here is derived from an EMBL/GenBank/DDBJ whole genome shotgun (WGS) entry which is preliminary data.</text>
</comment>
<proteinExistence type="predicted"/>
<dbReference type="CDD" id="cd06971">
    <property type="entry name" value="PgpA"/>
    <property type="match status" value="1"/>
</dbReference>
<gene>
    <name evidence="3" type="ORF">ENR59_02065</name>
</gene>
<feature type="domain" description="YutG/PgpA" evidence="2">
    <location>
        <begin position="11"/>
        <end position="148"/>
    </location>
</feature>
<accession>A0A7C3WHK0</accession>
<name>A0A7C3WHK0_9BACT</name>